<keyword evidence="1" id="KW-1133">Transmembrane helix</keyword>
<evidence type="ECO:0008006" key="4">
    <source>
        <dbReference type="Google" id="ProtNLM"/>
    </source>
</evidence>
<gene>
    <name evidence="2" type="ORF">FB461_2319</name>
</gene>
<evidence type="ECO:0000313" key="2">
    <source>
        <dbReference type="EMBL" id="TQL57198.1"/>
    </source>
</evidence>
<accession>A0A542ZA28</accession>
<dbReference type="RefSeq" id="WP_142122202.1">
    <property type="nucleotide sequence ID" value="NZ_BAAASV010000002.1"/>
</dbReference>
<dbReference type="OrthoDB" id="5115832at2"/>
<feature type="transmembrane region" description="Helical" evidence="1">
    <location>
        <begin position="239"/>
        <end position="255"/>
    </location>
</feature>
<keyword evidence="3" id="KW-1185">Reference proteome</keyword>
<comment type="caution">
    <text evidence="2">The sequence shown here is derived from an EMBL/GenBank/DDBJ whole genome shotgun (WGS) entry which is preliminary data.</text>
</comment>
<dbReference type="EMBL" id="VFOS01000005">
    <property type="protein sequence ID" value="TQL57198.1"/>
    <property type="molecule type" value="Genomic_DNA"/>
</dbReference>
<dbReference type="AlphaFoldDB" id="A0A542ZA28"/>
<keyword evidence="1" id="KW-0812">Transmembrane</keyword>
<name>A0A542ZA28_RARFA</name>
<evidence type="ECO:0000256" key="1">
    <source>
        <dbReference type="SAM" id="Phobius"/>
    </source>
</evidence>
<organism evidence="2 3">
    <name type="scientific">Rarobacter faecitabidus</name>
    <dbReference type="NCBI Taxonomy" id="13243"/>
    <lineage>
        <taxon>Bacteria</taxon>
        <taxon>Bacillati</taxon>
        <taxon>Actinomycetota</taxon>
        <taxon>Actinomycetes</taxon>
        <taxon>Micrococcales</taxon>
        <taxon>Rarobacteraceae</taxon>
        <taxon>Rarobacter</taxon>
    </lineage>
</organism>
<feature type="transmembrane region" description="Helical" evidence="1">
    <location>
        <begin position="311"/>
        <end position="332"/>
    </location>
</feature>
<keyword evidence="1" id="KW-0472">Membrane</keyword>
<protein>
    <recommendedName>
        <fullName evidence="4">FtsX-like permease family protein</fullName>
    </recommendedName>
</protein>
<dbReference type="Proteomes" id="UP000315389">
    <property type="component" value="Unassembled WGS sequence"/>
</dbReference>
<reference evidence="2 3" key="1">
    <citation type="submission" date="2019-06" db="EMBL/GenBank/DDBJ databases">
        <title>Sequencing the genomes of 1000 actinobacteria strains.</title>
        <authorList>
            <person name="Klenk H.-P."/>
        </authorList>
    </citation>
    <scope>NUCLEOTIDE SEQUENCE [LARGE SCALE GENOMIC DNA]</scope>
    <source>
        <strain evidence="2 3">DSM 4813</strain>
    </source>
</reference>
<sequence>MQRDRWRFGPFVREAVRNVFDVRAKLFPALVLAVLAGSGLATISAIEASGLQAQLADLQLDGRLVYNYTSQNPEIPVHIDRESCEALALQEGVERAGLVINSGFFDVPGLGTGVMVSRASSTLFPDLGNAGALVGSALRDPGPDFNLQLPDGFVSVAITMPEQPKGIDTNSSVVVPLDIRDTTGDSCRVIFNPHSDTKEAADRALASLRVEGSAPVATNTAYQENINPITTYLSRVSRFLPFLIGLLGGFAAAVIDRVRLSEFAAYRLSGTSGRTLAGLILTEHAILGGVLASAAALGGVAVVLLGHAISANAITLSGMAAGVTWTIVGYLFTIDIPWRQPTSLAKDR</sequence>
<proteinExistence type="predicted"/>
<feature type="transmembrane region" description="Helical" evidence="1">
    <location>
        <begin position="276"/>
        <end position="305"/>
    </location>
</feature>
<evidence type="ECO:0000313" key="3">
    <source>
        <dbReference type="Proteomes" id="UP000315389"/>
    </source>
</evidence>